<proteinExistence type="predicted"/>
<dbReference type="AlphaFoldDB" id="A0A1S1NLD7"/>
<reference evidence="1 2" key="1">
    <citation type="submission" date="2016-10" db="EMBL/GenBank/DDBJ databases">
        <title>Draft genome sequence of Methylobacterium extorquens CP3, a seed endophyte of Crotalaria pumila with plant growth-promoting and metal tolerance properties.</title>
        <authorList>
            <person name="Sanchez-Lopez A.S."/>
            <person name="Van Hamme J.D."/>
            <person name="Thijs S."/>
            <person name="Mcammond B.M."/>
            <person name="Stevens V."/>
            <person name="Gonzalez-Chavez M.D.C."/>
            <person name="Vangronsveld J."/>
        </authorList>
    </citation>
    <scope>NUCLEOTIDE SEQUENCE [LARGE SCALE GENOMIC DNA]</scope>
    <source>
        <strain evidence="1 2">CP3</strain>
    </source>
</reference>
<dbReference type="Proteomes" id="UP000180215">
    <property type="component" value="Unassembled WGS sequence"/>
</dbReference>
<gene>
    <name evidence="1" type="ORF">BK022_27395</name>
</gene>
<accession>A0A1S1NLD7</accession>
<dbReference type="EMBL" id="MNAO01000676">
    <property type="protein sequence ID" value="OHV04957.1"/>
    <property type="molecule type" value="Genomic_DNA"/>
</dbReference>
<protein>
    <submittedName>
        <fullName evidence="1">Uncharacterized protein</fullName>
    </submittedName>
</protein>
<evidence type="ECO:0000313" key="2">
    <source>
        <dbReference type="Proteomes" id="UP000180215"/>
    </source>
</evidence>
<sequence length="122" mass="12011">MLAGSALAACVLILVQAGLLTGTWLGGPAATYETASHGGTGPAAGGTFILVAFAPTATAARITEALGEAGMSIVDGPRAAGIYRVRLPEGADGQGSLTSALDRLRTNPGLVVLAVPDTAPVR</sequence>
<comment type="caution">
    <text evidence="1">The sequence shown here is derived from an EMBL/GenBank/DDBJ whole genome shotgun (WGS) entry which is preliminary data.</text>
</comment>
<evidence type="ECO:0000313" key="1">
    <source>
        <dbReference type="EMBL" id="OHV04957.1"/>
    </source>
</evidence>
<name>A0A1S1NLD7_METEX</name>
<organism evidence="1 2">
    <name type="scientific">Methylorubrum extorquens</name>
    <name type="common">Methylobacterium dichloromethanicum</name>
    <name type="synonym">Methylobacterium extorquens</name>
    <dbReference type="NCBI Taxonomy" id="408"/>
    <lineage>
        <taxon>Bacteria</taxon>
        <taxon>Pseudomonadati</taxon>
        <taxon>Pseudomonadota</taxon>
        <taxon>Alphaproteobacteria</taxon>
        <taxon>Hyphomicrobiales</taxon>
        <taxon>Methylobacteriaceae</taxon>
        <taxon>Methylorubrum</taxon>
    </lineage>
</organism>